<dbReference type="SMR" id="A0A3B6U8C6"/>
<dbReference type="OrthoDB" id="688838at2759"/>
<dbReference type="GO" id="GO:0005524">
    <property type="term" value="F:ATP binding"/>
    <property type="evidence" value="ECO:0007669"/>
    <property type="project" value="InterPro"/>
</dbReference>
<proteinExistence type="predicted"/>
<dbReference type="Proteomes" id="UP000019116">
    <property type="component" value="Chromosome Un"/>
</dbReference>
<dbReference type="GeneID" id="123176525"/>
<dbReference type="EnsemblPlants" id="TraesCSU02G200200.1">
    <property type="protein sequence ID" value="TraesCSU02G200200.1"/>
    <property type="gene ID" value="TraesCSU02G200200"/>
</dbReference>
<feature type="domain" description="Protein kinase" evidence="1">
    <location>
        <begin position="1"/>
        <end position="175"/>
    </location>
</feature>
<dbReference type="Gramene" id="TraesCSU02G200200.1">
    <property type="protein sequence ID" value="TraesCSU02G200200.1"/>
    <property type="gene ID" value="TraesCSU02G200200"/>
</dbReference>
<dbReference type="SMART" id="SM00220">
    <property type="entry name" value="S_TKc"/>
    <property type="match status" value="1"/>
</dbReference>
<dbReference type="PANTHER" id="PTHR45707:SF79">
    <property type="entry name" value="PROTEIN KINASE DOMAIN-CONTAINING PROTEIN"/>
    <property type="match status" value="1"/>
</dbReference>
<reference evidence="2" key="2">
    <citation type="submission" date="2018-10" db="UniProtKB">
        <authorList>
            <consortium name="EnsemblPlants"/>
        </authorList>
    </citation>
    <scope>IDENTIFICATION</scope>
</reference>
<reference evidence="2" key="1">
    <citation type="submission" date="2018-08" db="EMBL/GenBank/DDBJ databases">
        <authorList>
            <person name="Rossello M."/>
        </authorList>
    </citation>
    <scope>NUCLEOTIDE SEQUENCE [LARGE SCALE GENOMIC DNA]</scope>
    <source>
        <strain evidence="2">cv. Chinese Spring</strain>
    </source>
</reference>
<evidence type="ECO:0000259" key="1">
    <source>
        <dbReference type="PROSITE" id="PS50011"/>
    </source>
</evidence>
<dbReference type="PANTHER" id="PTHR45707">
    <property type="entry name" value="C2 CALCIUM/LIPID-BINDING PLANT PHOSPHORIBOSYLTRANSFERASE FAMILY PROTEIN"/>
    <property type="match status" value="1"/>
</dbReference>
<dbReference type="Gramene" id="TraesWEE_scaffold_060121_01G000100.1">
    <property type="protein sequence ID" value="TraesWEE_scaffold_060121_01G000100.1"/>
    <property type="gene ID" value="TraesWEE_scaffold_060121_01G000100"/>
</dbReference>
<dbReference type="Gene3D" id="1.10.510.10">
    <property type="entry name" value="Transferase(Phosphotransferase) domain 1"/>
    <property type="match status" value="1"/>
</dbReference>
<dbReference type="Gramene" id="TraesCAD_scaffold_017121_01G000200.1">
    <property type="protein sequence ID" value="TraesCAD_scaffold_017121_01G000200.1"/>
    <property type="gene ID" value="TraesCAD_scaffold_017121_01G000200"/>
</dbReference>
<dbReference type="OMA" id="FSHYADE"/>
<dbReference type="PROSITE" id="PS50011">
    <property type="entry name" value="PROTEIN_KINASE_DOM"/>
    <property type="match status" value="1"/>
</dbReference>
<dbReference type="InterPro" id="IPR011009">
    <property type="entry name" value="Kinase-like_dom_sf"/>
</dbReference>
<accession>A0A3B6U8C6</accession>
<dbReference type="STRING" id="4565.A0A3B6U8C6"/>
<evidence type="ECO:0000313" key="3">
    <source>
        <dbReference type="Proteomes" id="UP000019116"/>
    </source>
</evidence>
<dbReference type="PROSITE" id="PS00108">
    <property type="entry name" value="PROTEIN_KINASE_ST"/>
    <property type="match status" value="1"/>
</dbReference>
<dbReference type="RefSeq" id="XP_044446624.1">
    <property type="nucleotide sequence ID" value="XM_044590689.1"/>
</dbReference>
<dbReference type="InterPro" id="IPR008271">
    <property type="entry name" value="Ser/Thr_kinase_AS"/>
</dbReference>
<dbReference type="KEGG" id="taes:123176525"/>
<dbReference type="InterPro" id="IPR000719">
    <property type="entry name" value="Prot_kinase_dom"/>
</dbReference>
<organism evidence="2">
    <name type="scientific">Triticum aestivum</name>
    <name type="common">Wheat</name>
    <dbReference type="NCBI Taxonomy" id="4565"/>
    <lineage>
        <taxon>Eukaryota</taxon>
        <taxon>Viridiplantae</taxon>
        <taxon>Streptophyta</taxon>
        <taxon>Embryophyta</taxon>
        <taxon>Tracheophyta</taxon>
        <taxon>Spermatophyta</taxon>
        <taxon>Magnoliopsida</taxon>
        <taxon>Liliopsida</taxon>
        <taxon>Poales</taxon>
        <taxon>Poaceae</taxon>
        <taxon>BOP clade</taxon>
        <taxon>Pooideae</taxon>
        <taxon>Triticodae</taxon>
        <taxon>Triticeae</taxon>
        <taxon>Triticinae</taxon>
        <taxon>Triticum</taxon>
    </lineage>
</organism>
<dbReference type="Gramene" id="TraesCSU03G0303600.1">
    <property type="protein sequence ID" value="TraesCSU03G0303600.1.CDS"/>
    <property type="gene ID" value="TraesCSU03G0303600"/>
</dbReference>
<dbReference type="AlphaFoldDB" id="A0A3B6U8C6"/>
<gene>
    <name evidence="2" type="primary">LOC123176525</name>
</gene>
<protein>
    <recommendedName>
        <fullName evidence="1">Protein kinase domain-containing protein</fullName>
    </recommendedName>
</protein>
<dbReference type="SUPFAM" id="SSF56112">
    <property type="entry name" value="Protein kinase-like (PK-like)"/>
    <property type="match status" value="1"/>
</dbReference>
<dbReference type="GO" id="GO:0004672">
    <property type="term" value="F:protein kinase activity"/>
    <property type="evidence" value="ECO:0007669"/>
    <property type="project" value="InterPro"/>
</dbReference>
<keyword evidence="3" id="KW-1185">Reference proteome</keyword>
<name>A0A3B6U8C6_WHEAT</name>
<dbReference type="Pfam" id="PF00069">
    <property type="entry name" value="Pkinase"/>
    <property type="match status" value="1"/>
</dbReference>
<dbReference type="Gramene" id="TraesROB_scaffold_021264_01G000100.1">
    <property type="protein sequence ID" value="TraesROB_scaffold_021264_01G000100.1"/>
    <property type="gene ID" value="TraesROB_scaffold_021264_01G000100"/>
</dbReference>
<dbReference type="PaxDb" id="4565-Traes_7BL_3D749C033.4"/>
<evidence type="ECO:0000313" key="2">
    <source>
        <dbReference type="EnsemblPlants" id="TraesCSU02G200200.1"/>
    </source>
</evidence>
<sequence>MLMSFIGQHLVAYTKQMVETFMACCYFSHYADELRGLEWSTRYGIIRGICEGLYHLHKEKQIYHMDIKPDNILLDNDMAQKITDFGLSRLDEKTKTMSKYRPGSLRYCAPEYLHQGKMSFKSDMYSLGVIITELVTGEKMIPNNNNNNSRADRATPCIPSYLKLIPGKVGVFVLH</sequence>